<dbReference type="Proteomes" id="UP000887577">
    <property type="component" value="Unplaced"/>
</dbReference>
<evidence type="ECO:0000256" key="1">
    <source>
        <dbReference type="SAM" id="Phobius"/>
    </source>
</evidence>
<name>A0A914YZS1_9BILA</name>
<dbReference type="AlphaFoldDB" id="A0A914YZS1"/>
<keyword evidence="1" id="KW-1133">Transmembrane helix</keyword>
<keyword evidence="1" id="KW-0472">Membrane</keyword>
<proteinExistence type="predicted"/>
<keyword evidence="2" id="KW-1185">Reference proteome</keyword>
<protein>
    <submittedName>
        <fullName evidence="3">Uncharacterized protein</fullName>
    </submittedName>
</protein>
<accession>A0A914YZS1</accession>
<dbReference type="WBParaSite" id="PSU_v2.g56.t1">
    <property type="protein sequence ID" value="PSU_v2.g56.t1"/>
    <property type="gene ID" value="PSU_v2.g56"/>
</dbReference>
<evidence type="ECO:0000313" key="3">
    <source>
        <dbReference type="WBParaSite" id="PSU_v2.g56.t1"/>
    </source>
</evidence>
<organism evidence="2 3">
    <name type="scientific">Panagrolaimus superbus</name>
    <dbReference type="NCBI Taxonomy" id="310955"/>
    <lineage>
        <taxon>Eukaryota</taxon>
        <taxon>Metazoa</taxon>
        <taxon>Ecdysozoa</taxon>
        <taxon>Nematoda</taxon>
        <taxon>Chromadorea</taxon>
        <taxon>Rhabditida</taxon>
        <taxon>Tylenchina</taxon>
        <taxon>Panagrolaimomorpha</taxon>
        <taxon>Panagrolaimoidea</taxon>
        <taxon>Panagrolaimidae</taxon>
        <taxon>Panagrolaimus</taxon>
    </lineage>
</organism>
<keyword evidence="1" id="KW-0812">Transmembrane</keyword>
<sequence length="109" mass="12407">MKKQKWWRSKGASCSGVGSSLKQKSISLTLNNVSGLFLTLFTGLLASIVISAVEFCIHTYQVSRDENKSFRREATESLRFALMLKDVKHHRTRCQNNRTPNGTQDCERK</sequence>
<reference evidence="3" key="1">
    <citation type="submission" date="2022-11" db="UniProtKB">
        <authorList>
            <consortium name="WormBaseParasite"/>
        </authorList>
    </citation>
    <scope>IDENTIFICATION</scope>
</reference>
<evidence type="ECO:0000313" key="2">
    <source>
        <dbReference type="Proteomes" id="UP000887577"/>
    </source>
</evidence>
<feature type="transmembrane region" description="Helical" evidence="1">
    <location>
        <begin position="30"/>
        <end position="53"/>
    </location>
</feature>